<dbReference type="GO" id="GO:0000155">
    <property type="term" value="F:phosphorelay sensor kinase activity"/>
    <property type="evidence" value="ECO:0007669"/>
    <property type="project" value="InterPro"/>
</dbReference>
<protein>
    <recommendedName>
        <fullName evidence="3">histidine kinase</fullName>
        <ecNumber evidence="3">2.7.13.3</ecNumber>
    </recommendedName>
</protein>
<dbReference type="Gene3D" id="3.30.565.10">
    <property type="entry name" value="Histidine kinase-like ATPase, C-terminal domain"/>
    <property type="match status" value="1"/>
</dbReference>
<evidence type="ECO:0000256" key="13">
    <source>
        <dbReference type="SAM" id="Phobius"/>
    </source>
</evidence>
<dbReference type="GO" id="GO:0005886">
    <property type="term" value="C:plasma membrane"/>
    <property type="evidence" value="ECO:0007669"/>
    <property type="project" value="UniProtKB-SubCell"/>
</dbReference>
<evidence type="ECO:0000256" key="8">
    <source>
        <dbReference type="ARBA" id="ARBA00022777"/>
    </source>
</evidence>
<evidence type="ECO:0000256" key="12">
    <source>
        <dbReference type="PROSITE-ProRule" id="PRU00169"/>
    </source>
</evidence>
<keyword evidence="8" id="KW-0418">Kinase</keyword>
<evidence type="ECO:0000313" key="17">
    <source>
        <dbReference type="Proteomes" id="UP000283850"/>
    </source>
</evidence>
<evidence type="ECO:0000256" key="5">
    <source>
        <dbReference type="ARBA" id="ARBA00022553"/>
    </source>
</evidence>
<feature type="transmembrane region" description="Helical" evidence="13">
    <location>
        <begin position="376"/>
        <end position="395"/>
    </location>
</feature>
<dbReference type="EMBL" id="QRZF01000030">
    <property type="protein sequence ID" value="RGV47592.1"/>
    <property type="molecule type" value="Genomic_DNA"/>
</dbReference>
<keyword evidence="5 12" id="KW-0597">Phosphoprotein</keyword>
<dbReference type="SUPFAM" id="SSF52172">
    <property type="entry name" value="CheY-like"/>
    <property type="match status" value="1"/>
</dbReference>
<dbReference type="InterPro" id="IPR005467">
    <property type="entry name" value="His_kinase_dom"/>
</dbReference>
<feature type="domain" description="Histidine kinase" evidence="14">
    <location>
        <begin position="691"/>
        <end position="902"/>
    </location>
</feature>
<dbReference type="GO" id="GO:0009927">
    <property type="term" value="F:histidine phosphotransfer kinase activity"/>
    <property type="evidence" value="ECO:0007669"/>
    <property type="project" value="TreeGrafter"/>
</dbReference>
<dbReference type="CDD" id="cd00082">
    <property type="entry name" value="HisKA"/>
    <property type="match status" value="1"/>
</dbReference>
<dbReference type="CDD" id="cd16922">
    <property type="entry name" value="HATPase_EvgS-ArcB-TorS-like"/>
    <property type="match status" value="1"/>
</dbReference>
<dbReference type="PROSITE" id="PS50109">
    <property type="entry name" value="HIS_KIN"/>
    <property type="match status" value="1"/>
</dbReference>
<dbReference type="InterPro" id="IPR003661">
    <property type="entry name" value="HisK_dim/P_dom"/>
</dbReference>
<evidence type="ECO:0000259" key="15">
    <source>
        <dbReference type="PROSITE" id="PS50110"/>
    </source>
</evidence>
<dbReference type="SUPFAM" id="SSF55874">
    <property type="entry name" value="ATPase domain of HSP90 chaperone/DNA topoisomerase II/histidine kinase"/>
    <property type="match status" value="1"/>
</dbReference>
<dbReference type="Gene3D" id="3.30.450.20">
    <property type="entry name" value="PAS domain"/>
    <property type="match status" value="1"/>
</dbReference>
<dbReference type="PRINTS" id="PR00344">
    <property type="entry name" value="BCTRLSENSOR"/>
</dbReference>
<sequence>MLGAKFCNGIVTKLRLLFIVCLLPVVFTVAQTDREKNRDYILVINTYTEGSAWSNYWLSQATDYVRESSNLSIYAEHMNMLDVKDSVALEKLSKGIFAKYSAHPPRILLLLGNSPLMMLDDFRANWGDIPIVLCAERDYTGPKEAYLKKQVIPVADRISIASLAQANNMTFLYADLFVPKNVKMMFRMIPGMKKFIFIGDQRYVNQENDAEIQEVLAKNYPQVEYQFFSPKDMSVNQLLDSLNSIDPKTTGVLFGSWFFKPTMEEGNTSLVTNSYRIIATTSAPLFALKMDAMDDEAGMLGGYSYDGDHFKEVLTQTLKAIINGKQARDIPFYLPSDGEPVFNYKVMLQKDMPLSLCPADTLFINKPPTFWEQYKYVVWILIFIFITAFFLYRMYMFDRYKRLQQKEIETMAKYKNLIGCMPIIYMQEEVVRNEAGAVVDLIYRNVNTTFEKYFLPKEKVIDRKASEVFPESLFEFLPFIQVALSENKTITFPYYSKRIDTFYDVVLSRTNADDVIDVFCLDSTELHKAQQKLSSTNNKLAMALDVASIVPWKWDLTNKTILCDINRPIELSMEGGDVTEEQLAVPDDQYFQKIFKEDRERVRQAYQDLLEGRSEKVKEEYRVVSIENHIHKIEWVEAQAAVEKRDENGKPLALVGSSLIITNRKKMELELITAKDRAEESNRLKSAFLANMSHEIRTPLNAIVGFSGILASTEEEQEKQEYVNIIENNNTLLLQLISDILDLSKIEAGALEFTYSNIELNHLLKDLRDTLQLRIKTDAVQLEFVSPMEVCHVRTEKNRISQLFINLVTNAIKFTMEGSIRFGYELHGKELYCYVSDTGIGIPKDKQENIFGRFVKLNSFAQGTGLGLSICHTLVEHMGGHIGVESEEGHGSTFWFTLPYEEAMTVEETPEPQYQPIVVEKDKLTILIAEDNDSNYKLFMSVLKNDYKLIHAWDGREAVEMFKTYEPQMILMDINMPVMDGYEATKEIRKYSARVPIIAITAFAYASDEQRVMESGFDGYMPKPINARLLKTQIGSIMKKRILLL</sequence>
<dbReference type="InterPro" id="IPR011006">
    <property type="entry name" value="CheY-like_superfamily"/>
</dbReference>
<dbReference type="SMART" id="SM00387">
    <property type="entry name" value="HATPase_c"/>
    <property type="match status" value="1"/>
</dbReference>
<dbReference type="Proteomes" id="UP000283850">
    <property type="component" value="Unassembled WGS sequence"/>
</dbReference>
<accession>A0A412XQP5</accession>
<dbReference type="InterPro" id="IPR013655">
    <property type="entry name" value="PAS_fold_3"/>
</dbReference>
<dbReference type="Gene3D" id="1.10.287.130">
    <property type="match status" value="1"/>
</dbReference>
<dbReference type="SMART" id="SM00448">
    <property type="entry name" value="REC"/>
    <property type="match status" value="1"/>
</dbReference>
<dbReference type="InterPro" id="IPR036097">
    <property type="entry name" value="HisK_dim/P_sf"/>
</dbReference>
<dbReference type="AlphaFoldDB" id="A0A412XQP5"/>
<keyword evidence="6" id="KW-0808">Transferase</keyword>
<evidence type="ECO:0000256" key="10">
    <source>
        <dbReference type="ARBA" id="ARBA00023012"/>
    </source>
</evidence>
<evidence type="ECO:0000256" key="6">
    <source>
        <dbReference type="ARBA" id="ARBA00022679"/>
    </source>
</evidence>
<dbReference type="InterPro" id="IPR036890">
    <property type="entry name" value="HATPase_C_sf"/>
</dbReference>
<dbReference type="SMART" id="SM00388">
    <property type="entry name" value="HisKA"/>
    <property type="match status" value="1"/>
</dbReference>
<evidence type="ECO:0000256" key="7">
    <source>
        <dbReference type="ARBA" id="ARBA00022741"/>
    </source>
</evidence>
<keyword evidence="13" id="KW-0812">Transmembrane</keyword>
<evidence type="ECO:0000256" key="2">
    <source>
        <dbReference type="ARBA" id="ARBA00004236"/>
    </source>
</evidence>
<feature type="modified residue" description="4-aspartylphosphate" evidence="12">
    <location>
        <position position="973"/>
    </location>
</feature>
<feature type="domain" description="Response regulatory" evidence="15">
    <location>
        <begin position="925"/>
        <end position="1038"/>
    </location>
</feature>
<keyword evidence="11 13" id="KW-0472">Membrane</keyword>
<evidence type="ECO:0000313" key="16">
    <source>
        <dbReference type="EMBL" id="RGV47592.1"/>
    </source>
</evidence>
<comment type="subcellular location">
    <subcellularLocation>
        <location evidence="2">Cell membrane</location>
    </subcellularLocation>
</comment>
<organism evidence="16 17">
    <name type="scientific">Bacteroides intestinalis</name>
    <dbReference type="NCBI Taxonomy" id="329854"/>
    <lineage>
        <taxon>Bacteria</taxon>
        <taxon>Pseudomonadati</taxon>
        <taxon>Bacteroidota</taxon>
        <taxon>Bacteroidia</taxon>
        <taxon>Bacteroidales</taxon>
        <taxon>Bacteroidaceae</taxon>
        <taxon>Bacteroides</taxon>
    </lineage>
</organism>
<proteinExistence type="predicted"/>
<keyword evidence="4" id="KW-1003">Cell membrane</keyword>
<dbReference type="Pfam" id="PF00512">
    <property type="entry name" value="HisKA"/>
    <property type="match status" value="1"/>
</dbReference>
<dbReference type="PANTHER" id="PTHR43047">
    <property type="entry name" value="TWO-COMPONENT HISTIDINE PROTEIN KINASE"/>
    <property type="match status" value="1"/>
</dbReference>
<name>A0A412XQP5_9BACE</name>
<dbReference type="SUPFAM" id="SSF47384">
    <property type="entry name" value="Homodimeric domain of signal transducing histidine kinase"/>
    <property type="match status" value="1"/>
</dbReference>
<evidence type="ECO:0000256" key="1">
    <source>
        <dbReference type="ARBA" id="ARBA00000085"/>
    </source>
</evidence>
<dbReference type="InterPro" id="IPR001789">
    <property type="entry name" value="Sig_transdc_resp-reg_receiver"/>
</dbReference>
<dbReference type="PROSITE" id="PS50110">
    <property type="entry name" value="RESPONSE_REGULATORY"/>
    <property type="match status" value="1"/>
</dbReference>
<comment type="catalytic activity">
    <reaction evidence="1">
        <text>ATP + protein L-histidine = ADP + protein N-phospho-L-histidine.</text>
        <dbReference type="EC" id="2.7.13.3"/>
    </reaction>
</comment>
<dbReference type="FunFam" id="3.30.565.10:FF:000023">
    <property type="entry name" value="PAS domain-containing sensor histidine kinase"/>
    <property type="match status" value="1"/>
</dbReference>
<dbReference type="FunFam" id="1.10.287.130:FF:000002">
    <property type="entry name" value="Two-component osmosensing histidine kinase"/>
    <property type="match status" value="1"/>
</dbReference>
<keyword evidence="10" id="KW-0902">Two-component regulatory system</keyword>
<evidence type="ECO:0000256" key="3">
    <source>
        <dbReference type="ARBA" id="ARBA00012438"/>
    </source>
</evidence>
<dbReference type="PANTHER" id="PTHR43047:SF72">
    <property type="entry name" value="OSMOSENSING HISTIDINE PROTEIN KINASE SLN1"/>
    <property type="match status" value="1"/>
</dbReference>
<comment type="caution">
    <text evidence="16">The sequence shown here is derived from an EMBL/GenBank/DDBJ whole genome shotgun (WGS) entry which is preliminary data.</text>
</comment>
<dbReference type="Pfam" id="PF08447">
    <property type="entry name" value="PAS_3"/>
    <property type="match status" value="1"/>
</dbReference>
<dbReference type="InterPro" id="IPR004358">
    <property type="entry name" value="Sig_transdc_His_kin-like_C"/>
</dbReference>
<keyword evidence="7" id="KW-0547">Nucleotide-binding</keyword>
<dbReference type="CDD" id="cd17546">
    <property type="entry name" value="REC_hyHK_CKI1_RcsC-like"/>
    <property type="match status" value="1"/>
</dbReference>
<keyword evidence="13" id="KW-1133">Transmembrane helix</keyword>
<evidence type="ECO:0000256" key="11">
    <source>
        <dbReference type="ARBA" id="ARBA00023136"/>
    </source>
</evidence>
<evidence type="ECO:0000256" key="9">
    <source>
        <dbReference type="ARBA" id="ARBA00022840"/>
    </source>
</evidence>
<dbReference type="InterPro" id="IPR003594">
    <property type="entry name" value="HATPase_dom"/>
</dbReference>
<keyword evidence="9" id="KW-0067">ATP-binding</keyword>
<dbReference type="Gene3D" id="3.40.50.2300">
    <property type="match status" value="3"/>
</dbReference>
<dbReference type="Pfam" id="PF02518">
    <property type="entry name" value="HATPase_c"/>
    <property type="match status" value="1"/>
</dbReference>
<dbReference type="GO" id="GO:0005524">
    <property type="term" value="F:ATP binding"/>
    <property type="evidence" value="ECO:0007669"/>
    <property type="project" value="UniProtKB-KW"/>
</dbReference>
<dbReference type="EC" id="2.7.13.3" evidence="3"/>
<evidence type="ECO:0000256" key="4">
    <source>
        <dbReference type="ARBA" id="ARBA00022475"/>
    </source>
</evidence>
<reference evidence="16 17" key="1">
    <citation type="submission" date="2018-08" db="EMBL/GenBank/DDBJ databases">
        <title>A genome reference for cultivated species of the human gut microbiota.</title>
        <authorList>
            <person name="Zou Y."/>
            <person name="Xue W."/>
            <person name="Luo G."/>
        </authorList>
    </citation>
    <scope>NUCLEOTIDE SEQUENCE [LARGE SCALE GENOMIC DNA]</scope>
    <source>
        <strain evidence="16 17">AF14-32</strain>
    </source>
</reference>
<gene>
    <name evidence="16" type="ORF">DWW10_24150</name>
</gene>
<dbReference type="Pfam" id="PF00072">
    <property type="entry name" value="Response_reg"/>
    <property type="match status" value="1"/>
</dbReference>
<evidence type="ECO:0000259" key="14">
    <source>
        <dbReference type="PROSITE" id="PS50109"/>
    </source>
</evidence>